<evidence type="ECO:0000256" key="12">
    <source>
        <dbReference type="HAMAP-Rule" id="MF_00464"/>
    </source>
</evidence>
<evidence type="ECO:0000259" key="14">
    <source>
        <dbReference type="PROSITE" id="PS51006"/>
    </source>
</evidence>
<feature type="chain" id="PRO_5044919625" description="S-adenosylmethionine decarboxylase alpha chain" evidence="12">
    <location>
        <begin position="64"/>
        <end position="448"/>
    </location>
</feature>
<dbReference type="InterPro" id="IPR016067">
    <property type="entry name" value="S-AdoMet_deCO2ase_core"/>
</dbReference>
<comment type="subunit">
    <text evidence="12">Heterotetramer of two alpha and two beta chains arranged as a dimer of alpha/beta heterodimers.</text>
</comment>
<dbReference type="InterPro" id="IPR003826">
    <property type="entry name" value="AdoMetDC_fam_prok"/>
</dbReference>
<comment type="function">
    <text evidence="11">Catalyzes the irreversible transfer of a propylamine group from the amino donor S-adenosylmethioninamine (decarboxy-AdoMet) to putrescine (1,4-diaminobutane) to yield spermidine.</text>
</comment>
<feature type="binding site" evidence="11">
    <location>
        <position position="257"/>
    </location>
    <ligand>
        <name>S-methyl-5'-thioadenosine</name>
        <dbReference type="ChEBI" id="CHEBI:17509"/>
    </ligand>
</feature>
<name>A0ABR5N2M3_BRECH</name>
<feature type="active site" description="Schiff-base intermediate with substrate; via pyruvic acid" evidence="12">
    <location>
        <position position="64"/>
    </location>
</feature>
<dbReference type="InterPro" id="IPR029063">
    <property type="entry name" value="SAM-dependent_MTases_sf"/>
</dbReference>
<dbReference type="Gene3D" id="3.60.90.10">
    <property type="entry name" value="S-adenosylmethionine decarboxylase"/>
    <property type="match status" value="1"/>
</dbReference>
<keyword evidence="12" id="KW-0949">S-adenosyl-L-methionine</keyword>
<evidence type="ECO:0000256" key="13">
    <source>
        <dbReference type="PROSITE-ProRule" id="PRU00354"/>
    </source>
</evidence>
<comment type="pathway">
    <text evidence="12">Amine and polyamine biosynthesis; S-adenosylmethioninamine biosynthesis; S-adenosylmethioninamine from S-adenosyl-L-methionine: step 1/1.</text>
</comment>
<evidence type="ECO:0000313" key="16">
    <source>
        <dbReference type="Proteomes" id="UP000051063"/>
    </source>
</evidence>
<dbReference type="SUPFAM" id="SSF53335">
    <property type="entry name" value="S-adenosyl-L-methionine-dependent methyltransferases"/>
    <property type="match status" value="1"/>
</dbReference>
<comment type="caution">
    <text evidence="12">Lacks conserved residue(s) required for the propagation of feature annotation.</text>
</comment>
<feature type="modified residue" description="Pyruvic acid (Ser); by autocatalysis" evidence="12">
    <location>
        <position position="64"/>
    </location>
</feature>
<protein>
    <recommendedName>
        <fullName evidence="12">S-adenosylmethionine decarboxylase proenzyme</fullName>
        <shortName evidence="12">AdoMetDC</shortName>
        <shortName evidence="12">SAMDC</shortName>
        <ecNumber evidence="12">4.1.1.50</ecNumber>
    </recommendedName>
    <component>
        <recommendedName>
            <fullName evidence="12">S-adenosylmethionine decarboxylase beta chain</fullName>
        </recommendedName>
    </component>
    <component>
        <recommendedName>
            <fullName evidence="12">S-adenosylmethionine decarboxylase alpha chain</fullName>
        </recommendedName>
    </component>
</protein>
<evidence type="ECO:0000256" key="10">
    <source>
        <dbReference type="ARBA" id="ARBA00023317"/>
    </source>
</evidence>
<comment type="similarity">
    <text evidence="12">Belongs to the prokaryotic AdoMetDC family. Type 1 subfamily.</text>
</comment>
<evidence type="ECO:0000256" key="11">
    <source>
        <dbReference type="HAMAP-Rule" id="MF_00198"/>
    </source>
</evidence>
<evidence type="ECO:0000256" key="9">
    <source>
        <dbReference type="ARBA" id="ARBA00023270"/>
    </source>
</evidence>
<feature type="binding site" evidence="11">
    <location>
        <begin position="291"/>
        <end position="292"/>
    </location>
    <ligand>
        <name>S-methyl-5'-thioadenosine</name>
        <dbReference type="ChEBI" id="CHEBI:17509"/>
    </ligand>
</feature>
<comment type="cofactor">
    <cofactor evidence="12">
        <name>pyruvate</name>
        <dbReference type="ChEBI" id="CHEBI:15361"/>
    </cofactor>
    <text evidence="12">Binds 1 pyruvoyl group covalently per subunit.</text>
</comment>
<keyword evidence="9 12" id="KW-0704">Schiff base</keyword>
<accession>A0ABR5N2M3</accession>
<organism evidence="15 16">
    <name type="scientific">Brevibacillus choshinensis</name>
    <dbReference type="NCBI Taxonomy" id="54911"/>
    <lineage>
        <taxon>Bacteria</taxon>
        <taxon>Bacillati</taxon>
        <taxon>Bacillota</taxon>
        <taxon>Bacilli</taxon>
        <taxon>Bacillales</taxon>
        <taxon>Paenibacillaceae</taxon>
        <taxon>Brevibacillus</taxon>
    </lineage>
</organism>
<dbReference type="Gene3D" id="3.40.50.150">
    <property type="entry name" value="Vaccinia Virus protein VP39"/>
    <property type="match status" value="1"/>
</dbReference>
<comment type="PTM">
    <text evidence="12">Is synthesized initially as an inactive proenzyme. Formation of the active enzyme involves a self-maturation process in which the active site pyruvoyl group is generated from an internal serine residue via an autocatalytic post-translational modification. Two non-identical subunits are generated from the proenzyme in this reaction, and the pyruvate is formed at the N-terminus of the alpha chain, which is derived from the carboxyl end of the proenzyme. The post-translation cleavage follows an unusual pathway, termed non-hydrolytic serinolysis, in which the side chain hydroxyl group of the serine supplies its oxygen atom to form the C-terminus of the beta chain, while the remainder of the serine residue undergoes an oxidative deamination to produce ammonia and the pyruvoyl group blocking the N-terminus of the alpha chain.</text>
</comment>
<comment type="caution">
    <text evidence="15">The sequence shown here is derived from an EMBL/GenBank/DDBJ whole genome shotgun (WGS) entry which is preliminary data.</text>
</comment>
<evidence type="ECO:0000256" key="1">
    <source>
        <dbReference type="ARBA" id="ARBA00007867"/>
    </source>
</evidence>
<dbReference type="SUPFAM" id="SSF56276">
    <property type="entry name" value="S-adenosylmethionine decarboxylase"/>
    <property type="match status" value="1"/>
</dbReference>
<sequence>MSQVKGRHLIIDAYECDSALLDDLSYLEQTLTNIVLSLGMEKLAFQFHRFEPHGVTGLLLLSTSHMSIHTWPEYSYAAFDLFTCGDNDPSTQIDALLRGLSAKRAHVYGVERSNGKTAVPPMVWELRTLDEQPETEPTHQSVYSSEKANIDLSLDRGDQYDQIERQQLLAGDHKMLFQGTSSYQRVELVEAMEMRMYLDGQLQFSSLDERIYHEALVHPAFTHASSHERVLIVGGGDGLALREVLKYKTVLHVDLVDLDSMVLDVAKYVPKVVLLNESALHDPRVVAHPQDADEFLNNVTTPYQIIIVDFPDPADEIISTLYTKEFFGRLSSCLTDNGVLVCQSFSPEDAPLVYWSIGLTLEDAGLYTKAYHCLVPSFGEWGFHIAGRAPLTVMPKQLLVPTQTLPSDLAPLFAFPTQILEKRNEALVNTLQDLTLHKLYQSEAGKKN</sequence>
<dbReference type="RefSeq" id="WP_055747333.1">
    <property type="nucleotide sequence ID" value="NZ_LJJB01000013.1"/>
</dbReference>
<keyword evidence="5 12" id="KW-0745">Spermidine biosynthesis</keyword>
<keyword evidence="10 12" id="KW-0670">Pyruvate</keyword>
<keyword evidence="6 12" id="KW-0620">Polyamine biosynthesis</keyword>
<keyword evidence="16" id="KW-1185">Reference proteome</keyword>
<dbReference type="EMBL" id="LJJB01000013">
    <property type="protein sequence ID" value="KQL44742.1"/>
    <property type="molecule type" value="Genomic_DNA"/>
</dbReference>
<evidence type="ECO:0000256" key="4">
    <source>
        <dbReference type="ARBA" id="ARBA00022813"/>
    </source>
</evidence>
<feature type="binding site" evidence="11">
    <location>
        <position position="213"/>
    </location>
    <ligand>
        <name>spermidine</name>
        <dbReference type="ChEBI" id="CHEBI:57834"/>
    </ligand>
</feature>
<dbReference type="PROSITE" id="PS51006">
    <property type="entry name" value="PABS_2"/>
    <property type="match status" value="1"/>
</dbReference>
<dbReference type="Pfam" id="PF02675">
    <property type="entry name" value="AdoMet_dc"/>
    <property type="match status" value="1"/>
</dbReference>
<dbReference type="HAMAP" id="MF_00198">
    <property type="entry name" value="Spermidine_synth"/>
    <property type="match status" value="1"/>
</dbReference>
<dbReference type="InterPro" id="IPR030374">
    <property type="entry name" value="PABS"/>
</dbReference>
<reference evidence="15 16" key="1">
    <citation type="submission" date="2015-09" db="EMBL/GenBank/DDBJ databases">
        <title>Genome sequencing project for genomic taxonomy and phylogenomics of Bacillus-like bacteria.</title>
        <authorList>
            <person name="Liu B."/>
            <person name="Wang J."/>
            <person name="Zhu Y."/>
            <person name="Liu G."/>
            <person name="Chen Q."/>
            <person name="Chen Z."/>
            <person name="Lan J."/>
            <person name="Che J."/>
            <person name="Ge C."/>
            <person name="Shi H."/>
            <person name="Pan Z."/>
            <person name="Liu X."/>
        </authorList>
    </citation>
    <scope>NUCLEOTIDE SEQUENCE [LARGE SCALE GENOMIC DNA]</scope>
    <source>
        <strain evidence="15 16">DSM 8552</strain>
    </source>
</reference>
<dbReference type="PANTHER" id="PTHR43317">
    <property type="entry name" value="THERMOSPERMINE SYNTHASE ACAULIS5"/>
    <property type="match status" value="1"/>
</dbReference>
<feature type="binding site" evidence="11">
    <location>
        <position position="237"/>
    </location>
    <ligand>
        <name>spermidine</name>
        <dbReference type="ChEBI" id="CHEBI:57834"/>
    </ligand>
</feature>
<keyword evidence="2 11" id="KW-0808">Transferase</keyword>
<keyword evidence="7 12" id="KW-0865">Zymogen</keyword>
<comment type="similarity">
    <text evidence="1 11">Belongs to the spermidine/spermine synthase family.</text>
</comment>
<evidence type="ECO:0000256" key="7">
    <source>
        <dbReference type="ARBA" id="ARBA00023145"/>
    </source>
</evidence>
<proteinExistence type="inferred from homology"/>
<gene>
    <name evidence="11" type="primary">speE</name>
    <name evidence="12" type="synonym">speH</name>
    <name evidence="15" type="ORF">AN963_25590</name>
</gene>
<dbReference type="EC" id="4.1.1.50" evidence="12"/>
<dbReference type="InterPro" id="IPR001045">
    <property type="entry name" value="Spermi_synthase"/>
</dbReference>
<evidence type="ECO:0000256" key="8">
    <source>
        <dbReference type="ARBA" id="ARBA00023239"/>
    </source>
</evidence>
<dbReference type="NCBIfam" id="TIGR03330">
    <property type="entry name" value="SAM_DCase_Bsu"/>
    <property type="match status" value="1"/>
</dbReference>
<comment type="subunit">
    <text evidence="11">Homodimer or homotetramer.</text>
</comment>
<dbReference type="PROSITE" id="PS01330">
    <property type="entry name" value="PABS_1"/>
    <property type="match status" value="1"/>
</dbReference>
<evidence type="ECO:0000313" key="15">
    <source>
        <dbReference type="EMBL" id="KQL44742.1"/>
    </source>
</evidence>
<keyword evidence="3 12" id="KW-0210">Decarboxylase</keyword>
<dbReference type="Pfam" id="PF01564">
    <property type="entry name" value="Spermine_synth"/>
    <property type="match status" value="1"/>
</dbReference>
<comment type="catalytic activity">
    <reaction evidence="11">
        <text>S-adenosyl 3-(methylsulfanyl)propylamine + putrescine = S-methyl-5'-thioadenosine + spermidine + H(+)</text>
        <dbReference type="Rhea" id="RHEA:12721"/>
        <dbReference type="ChEBI" id="CHEBI:15378"/>
        <dbReference type="ChEBI" id="CHEBI:17509"/>
        <dbReference type="ChEBI" id="CHEBI:57443"/>
        <dbReference type="ChEBI" id="CHEBI:57834"/>
        <dbReference type="ChEBI" id="CHEBI:326268"/>
        <dbReference type="EC" id="2.5.1.16"/>
    </reaction>
</comment>
<dbReference type="HAMAP" id="MF_00464">
    <property type="entry name" value="AdoMetDC_1"/>
    <property type="match status" value="1"/>
</dbReference>
<evidence type="ECO:0000256" key="2">
    <source>
        <dbReference type="ARBA" id="ARBA00022679"/>
    </source>
</evidence>
<dbReference type="InterPro" id="IPR017716">
    <property type="entry name" value="S-AdoMet_deCOase_pro-enz"/>
</dbReference>
<evidence type="ECO:0000256" key="3">
    <source>
        <dbReference type="ARBA" id="ARBA00022793"/>
    </source>
</evidence>
<keyword evidence="8 12" id="KW-0456">Lyase</keyword>
<dbReference type="PANTHER" id="PTHR43317:SF1">
    <property type="entry name" value="THERMOSPERMINE SYNTHASE ACAULIS5"/>
    <property type="match status" value="1"/>
</dbReference>
<feature type="domain" description="PABS" evidence="14">
    <location>
        <begin position="151"/>
        <end position="388"/>
    </location>
</feature>
<feature type="chain" id="PRO_5044919626" description="S-adenosylmethionine decarboxylase beta chain" evidence="12">
    <location>
        <begin position="1"/>
        <end position="63"/>
    </location>
</feature>
<keyword evidence="4 12" id="KW-0068">Autocatalytic cleavage</keyword>
<evidence type="ECO:0000256" key="5">
    <source>
        <dbReference type="ARBA" id="ARBA00023066"/>
    </source>
</evidence>
<feature type="active site" description="Proton acceptor" evidence="11 13">
    <location>
        <position position="309"/>
    </location>
</feature>
<feature type="active site" description="Proton acceptor; for processing activity" evidence="12">
    <location>
        <position position="69"/>
    </location>
</feature>
<comment type="pathway">
    <text evidence="11">Amine and polyamine biosynthesis; spermidine biosynthesis; spermidine from putrescine: step 1/1.</text>
</comment>
<comment type="function">
    <text evidence="12">Catalyzes the decarboxylation of S-adenosylmethionine to S-adenosylmethioninamine (dcAdoMet), the propylamine donor required for the synthesis of the polyamines spermine and spermidine from the diamine putrescine.</text>
</comment>
<comment type="catalytic activity">
    <reaction evidence="12">
        <text>S-adenosyl-L-methionine + H(+) = S-adenosyl 3-(methylsulfanyl)propylamine + CO2</text>
        <dbReference type="Rhea" id="RHEA:15981"/>
        <dbReference type="ChEBI" id="CHEBI:15378"/>
        <dbReference type="ChEBI" id="CHEBI:16526"/>
        <dbReference type="ChEBI" id="CHEBI:57443"/>
        <dbReference type="ChEBI" id="CHEBI:59789"/>
        <dbReference type="EC" id="4.1.1.50"/>
    </reaction>
</comment>
<feature type="active site" description="Proton donor; for catalytic activity" evidence="12">
    <location>
        <position position="84"/>
    </location>
</feature>
<feature type="binding site" evidence="11">
    <location>
        <position position="184"/>
    </location>
    <ligand>
        <name>S-methyl-5'-thioadenosine</name>
        <dbReference type="ChEBI" id="CHEBI:17509"/>
    </ligand>
</feature>
<dbReference type="CDD" id="cd02440">
    <property type="entry name" value="AdoMet_MTases"/>
    <property type="match status" value="1"/>
</dbReference>
<dbReference type="InterPro" id="IPR030373">
    <property type="entry name" value="PABS_CS"/>
</dbReference>
<dbReference type="Proteomes" id="UP000051063">
    <property type="component" value="Unassembled WGS sequence"/>
</dbReference>
<evidence type="ECO:0000256" key="6">
    <source>
        <dbReference type="ARBA" id="ARBA00023115"/>
    </source>
</evidence>